<keyword evidence="1" id="KW-0472">Membrane</keyword>
<organism evidence="2 3">
    <name type="scientific">Candidatus Gottesmanbacteria bacterium RIFCSPLOWO2_01_FULL_39_12b</name>
    <dbReference type="NCBI Taxonomy" id="1798388"/>
    <lineage>
        <taxon>Bacteria</taxon>
        <taxon>Candidatus Gottesmaniibacteriota</taxon>
    </lineage>
</organism>
<keyword evidence="1" id="KW-0812">Transmembrane</keyword>
<dbReference type="AlphaFoldDB" id="A0A1F6ANS5"/>
<comment type="caution">
    <text evidence="2">The sequence shown here is derived from an EMBL/GenBank/DDBJ whole genome shotgun (WGS) entry which is preliminary data.</text>
</comment>
<feature type="transmembrane region" description="Helical" evidence="1">
    <location>
        <begin position="34"/>
        <end position="55"/>
    </location>
</feature>
<proteinExistence type="predicted"/>
<evidence type="ECO:0000313" key="3">
    <source>
        <dbReference type="Proteomes" id="UP000176609"/>
    </source>
</evidence>
<sequence length="354" mass="40874">MENQIDVGDQNTQQVGQSPVAQTVQISEKLKANYWVIFTILFLLVILATTIFLLFKNRATENTFVNTSDGKNNRYWQKQAIELKNPTLCENSEAFVDIDILISKEYAIKYCKMEYAIATGEIKYCYESNNKTDSLTCLEKIAETFNMPNTLNEEICTNNFLDDNKLFSECIKRSARIHNDDHICSILTQKKLLVGEQTCLRYAAMNEKRIDEFTVETTFGNLPVLLETCSQYKMKANQMACYGSLARKIDQTEGWIPNTGVKKIQDYCQDTQEKRLLKICLYDQYNTPVIANTTFFQKQAIKLATKDFMWQQEMCEALKWMTFGSTTVLGDIRVFADETCGLKMYLKDPFSFDF</sequence>
<keyword evidence="1" id="KW-1133">Transmembrane helix</keyword>
<dbReference type="Proteomes" id="UP000176609">
    <property type="component" value="Unassembled WGS sequence"/>
</dbReference>
<reference evidence="2 3" key="1">
    <citation type="journal article" date="2016" name="Nat. Commun.">
        <title>Thousands of microbial genomes shed light on interconnected biogeochemical processes in an aquifer system.</title>
        <authorList>
            <person name="Anantharaman K."/>
            <person name="Brown C.T."/>
            <person name="Hug L.A."/>
            <person name="Sharon I."/>
            <person name="Castelle C.J."/>
            <person name="Probst A.J."/>
            <person name="Thomas B.C."/>
            <person name="Singh A."/>
            <person name="Wilkins M.J."/>
            <person name="Karaoz U."/>
            <person name="Brodie E.L."/>
            <person name="Williams K.H."/>
            <person name="Hubbard S.S."/>
            <person name="Banfield J.F."/>
        </authorList>
    </citation>
    <scope>NUCLEOTIDE SEQUENCE [LARGE SCALE GENOMIC DNA]</scope>
</reference>
<evidence type="ECO:0000256" key="1">
    <source>
        <dbReference type="SAM" id="Phobius"/>
    </source>
</evidence>
<protein>
    <submittedName>
        <fullName evidence="2">Uncharacterized protein</fullName>
    </submittedName>
</protein>
<gene>
    <name evidence="2" type="ORF">A2960_03320</name>
</gene>
<evidence type="ECO:0000313" key="2">
    <source>
        <dbReference type="EMBL" id="OGG26339.1"/>
    </source>
</evidence>
<accession>A0A1F6ANS5</accession>
<name>A0A1F6ANS5_9BACT</name>
<dbReference type="EMBL" id="MFJR01000010">
    <property type="protein sequence ID" value="OGG26339.1"/>
    <property type="molecule type" value="Genomic_DNA"/>
</dbReference>